<gene>
    <name evidence="2" type="ORF">D0433_09665</name>
</gene>
<dbReference type="SUPFAM" id="SSF117281">
    <property type="entry name" value="Kelch motif"/>
    <property type="match status" value="1"/>
</dbReference>
<dbReference type="InterPro" id="IPR015915">
    <property type="entry name" value="Kelch-typ_b-propeller"/>
</dbReference>
<evidence type="ECO:0000313" key="3">
    <source>
        <dbReference type="Proteomes" id="UP000266389"/>
    </source>
</evidence>
<dbReference type="AlphaFoldDB" id="A0A395LYP4"/>
<organism evidence="2 3">
    <name type="scientific">Candidatus Thermochlorobacter aerophilus</name>
    <dbReference type="NCBI Taxonomy" id="1868324"/>
    <lineage>
        <taxon>Bacteria</taxon>
        <taxon>Pseudomonadati</taxon>
        <taxon>Chlorobiota</taxon>
        <taxon>Chlorobiia</taxon>
        <taxon>Chlorobiales</taxon>
        <taxon>Candidatus Thermochlorobacteriaceae</taxon>
        <taxon>Candidatus Thermochlorobacter</taxon>
    </lineage>
</organism>
<keyword evidence="1" id="KW-0732">Signal</keyword>
<protein>
    <submittedName>
        <fullName evidence="2">Uncharacterized protein</fullName>
    </submittedName>
</protein>
<evidence type="ECO:0000256" key="1">
    <source>
        <dbReference type="SAM" id="SignalP"/>
    </source>
</evidence>
<evidence type="ECO:0000313" key="2">
    <source>
        <dbReference type="EMBL" id="RFM23627.1"/>
    </source>
</evidence>
<name>A0A395LYP4_9BACT</name>
<feature type="chain" id="PRO_5017195508" evidence="1">
    <location>
        <begin position="20"/>
        <end position="472"/>
    </location>
</feature>
<dbReference type="GO" id="GO:1902929">
    <property type="term" value="C:plasma membrane of growing cell tip"/>
    <property type="evidence" value="ECO:0007669"/>
    <property type="project" value="TreeGrafter"/>
</dbReference>
<accession>A0A395LYP4</accession>
<dbReference type="Pfam" id="PF24681">
    <property type="entry name" value="Kelch_KLHDC2_KLHL20_DRC7"/>
    <property type="match status" value="1"/>
</dbReference>
<dbReference type="PANTHER" id="PTHR31778">
    <property type="entry name" value="BUD SITE SELECTION PROTEIN RAX2"/>
    <property type="match status" value="1"/>
</dbReference>
<reference evidence="2 3" key="1">
    <citation type="journal article" date="2011" name="ISME J.">
        <title>Community ecology of hot spring cyanobacterial mats: predominant populations and their functional potential.</title>
        <authorList>
            <person name="Klatt C.G."/>
            <person name="Wood J.M."/>
            <person name="Rusch D.B."/>
            <person name="Bateson M.M."/>
            <person name="Hamamura N."/>
            <person name="Heidelberg J.F."/>
            <person name="Grossman A.R."/>
            <person name="Bhaya D."/>
            <person name="Cohan F.M."/>
            <person name="Kuhl M."/>
            <person name="Bryant D.A."/>
            <person name="Ward D.M."/>
        </authorList>
    </citation>
    <scope>NUCLEOTIDE SEQUENCE [LARGE SCALE GENOMIC DNA]</scope>
    <source>
        <strain evidence="2">OS</strain>
    </source>
</reference>
<dbReference type="Gene3D" id="2.120.10.80">
    <property type="entry name" value="Kelch-type beta propeller"/>
    <property type="match status" value="2"/>
</dbReference>
<dbReference type="Proteomes" id="UP000266389">
    <property type="component" value="Unassembled WGS sequence"/>
</dbReference>
<proteinExistence type="predicted"/>
<dbReference type="EMBL" id="PHFL01000060">
    <property type="protein sequence ID" value="RFM23627.1"/>
    <property type="molecule type" value="Genomic_DNA"/>
</dbReference>
<comment type="caution">
    <text evidence="2">The sequence shown here is derived from an EMBL/GenBank/DDBJ whole genome shotgun (WGS) entry which is preliminary data.</text>
</comment>
<sequence>MKKLFIFFMLLSLRICAAAQELHLRPLEDALNPDGTLRSGIQGLFQVEGYAMHFGQHGEPIFLRCFSKLDTARTDTARTDTVRTFGTGGNGVSGLVRALVVIGNEVYVGGNFTEVNVGSTPVPANNVACFNVQTNTWRALASNTGNGVNGQVFALAVVGDTLLYVGGTFTEVNVGSTPVPANNIAYFHLRNNTWHALGTDGGNGVDGPVNALTVIGHELYVGGNFTEVNVGSTPVPANNVACFNVQTNTWRALASNTGNGVNGEVFALAVSGSVLYVGGEFTQANAGSSPIAANNVAYFDLQRRVWSPLSSNTGNGVNGQVFALAVAGYDVYVGGEFTQANVGKSPLRVNCIARFNTGTNTWSKLGTTGIDGTVYALAVSGSDLYAGGAFTRINTGKSSITANYVARFNTSTNTWSILGTGNGVDGTVNALSIVGSEVYVSGYFTHADILGSSVPTNRVARFNTASKLWRSL</sequence>
<feature type="signal peptide" evidence="1">
    <location>
        <begin position="1"/>
        <end position="19"/>
    </location>
</feature>
<dbReference type="PANTHER" id="PTHR31778:SF2">
    <property type="entry name" value="BUD SITE SELECTION PROTEIN RAX2"/>
    <property type="match status" value="1"/>
</dbReference>